<dbReference type="Proteomes" id="UP000054485">
    <property type="component" value="Unassembled WGS sequence"/>
</dbReference>
<name>A0A0C9ZXR6_9AGAM</name>
<dbReference type="OrthoDB" id="3149508at2759"/>
<accession>A0A0C9ZXR6</accession>
<gene>
    <name evidence="1" type="ORF">CY34DRAFT_83467</name>
</gene>
<reference evidence="2" key="2">
    <citation type="submission" date="2015-01" db="EMBL/GenBank/DDBJ databases">
        <title>Evolutionary Origins and Diversification of the Mycorrhizal Mutualists.</title>
        <authorList>
            <consortium name="DOE Joint Genome Institute"/>
            <consortium name="Mycorrhizal Genomics Consortium"/>
            <person name="Kohler A."/>
            <person name="Kuo A."/>
            <person name="Nagy L.G."/>
            <person name="Floudas D."/>
            <person name="Copeland A."/>
            <person name="Barry K.W."/>
            <person name="Cichocki N."/>
            <person name="Veneault-Fourrey C."/>
            <person name="LaButti K."/>
            <person name="Lindquist E.A."/>
            <person name="Lipzen A."/>
            <person name="Lundell T."/>
            <person name="Morin E."/>
            <person name="Murat C."/>
            <person name="Riley R."/>
            <person name="Ohm R."/>
            <person name="Sun H."/>
            <person name="Tunlid A."/>
            <person name="Henrissat B."/>
            <person name="Grigoriev I.V."/>
            <person name="Hibbett D.S."/>
            <person name="Martin F."/>
        </authorList>
    </citation>
    <scope>NUCLEOTIDE SEQUENCE [LARGE SCALE GENOMIC DNA]</scope>
    <source>
        <strain evidence="2">UH-Slu-Lm8-n1</strain>
    </source>
</reference>
<dbReference type="HOGENOM" id="CLU_1954060_0_0_1"/>
<dbReference type="AlphaFoldDB" id="A0A0C9ZXR6"/>
<dbReference type="EMBL" id="KN835237">
    <property type="protein sequence ID" value="KIK42505.1"/>
    <property type="molecule type" value="Genomic_DNA"/>
</dbReference>
<feature type="non-terminal residue" evidence="1">
    <location>
        <position position="1"/>
    </location>
</feature>
<sequence length="129" mass="14553">TAFTFEVLDHFLIDALECKTSALSLFEKIHHMTDYSFPDTVAVRTYITCYHLNASSNFTYTTPKLLLSLLTSPGHSEVPHSNIDRTTTVSTYTLPFPQTSVVLVAYCHLLKDLGNRLCFNILFLETIST</sequence>
<protein>
    <submittedName>
        <fullName evidence="1">Uncharacterized protein</fullName>
    </submittedName>
</protein>
<evidence type="ECO:0000313" key="1">
    <source>
        <dbReference type="EMBL" id="KIK42505.1"/>
    </source>
</evidence>
<evidence type="ECO:0000313" key="2">
    <source>
        <dbReference type="Proteomes" id="UP000054485"/>
    </source>
</evidence>
<keyword evidence="2" id="KW-1185">Reference proteome</keyword>
<reference evidence="1 2" key="1">
    <citation type="submission" date="2014-04" db="EMBL/GenBank/DDBJ databases">
        <authorList>
            <consortium name="DOE Joint Genome Institute"/>
            <person name="Kuo A."/>
            <person name="Ruytinx J."/>
            <person name="Rineau F."/>
            <person name="Colpaert J."/>
            <person name="Kohler A."/>
            <person name="Nagy L.G."/>
            <person name="Floudas D."/>
            <person name="Copeland A."/>
            <person name="Barry K.W."/>
            <person name="Cichocki N."/>
            <person name="Veneault-Fourrey C."/>
            <person name="LaButti K."/>
            <person name="Lindquist E.A."/>
            <person name="Lipzen A."/>
            <person name="Lundell T."/>
            <person name="Morin E."/>
            <person name="Murat C."/>
            <person name="Sun H."/>
            <person name="Tunlid A."/>
            <person name="Henrissat B."/>
            <person name="Grigoriev I.V."/>
            <person name="Hibbett D.S."/>
            <person name="Martin F."/>
            <person name="Nordberg H.P."/>
            <person name="Cantor M.N."/>
            <person name="Hua S.X."/>
        </authorList>
    </citation>
    <scope>NUCLEOTIDE SEQUENCE [LARGE SCALE GENOMIC DNA]</scope>
    <source>
        <strain evidence="1 2">UH-Slu-Lm8-n1</strain>
    </source>
</reference>
<proteinExistence type="predicted"/>
<organism evidence="1 2">
    <name type="scientific">Suillus luteus UH-Slu-Lm8-n1</name>
    <dbReference type="NCBI Taxonomy" id="930992"/>
    <lineage>
        <taxon>Eukaryota</taxon>
        <taxon>Fungi</taxon>
        <taxon>Dikarya</taxon>
        <taxon>Basidiomycota</taxon>
        <taxon>Agaricomycotina</taxon>
        <taxon>Agaricomycetes</taxon>
        <taxon>Agaricomycetidae</taxon>
        <taxon>Boletales</taxon>
        <taxon>Suillineae</taxon>
        <taxon>Suillaceae</taxon>
        <taxon>Suillus</taxon>
    </lineage>
</organism>
<dbReference type="InParanoid" id="A0A0C9ZXR6"/>